<evidence type="ECO:0000256" key="1">
    <source>
        <dbReference type="SAM" id="Coils"/>
    </source>
</evidence>
<evidence type="ECO:0000313" key="3">
    <source>
        <dbReference type="Proteomes" id="UP001241169"/>
    </source>
</evidence>
<dbReference type="EMBL" id="MOPA01000001">
    <property type="protein sequence ID" value="KAK1546981.1"/>
    <property type="molecule type" value="Genomic_DNA"/>
</dbReference>
<dbReference type="GeneID" id="85369137"/>
<feature type="coiled-coil region" evidence="1">
    <location>
        <begin position="76"/>
        <end position="103"/>
    </location>
</feature>
<comment type="caution">
    <text evidence="2">The sequence shown here is derived from an EMBL/GenBank/DDBJ whole genome shotgun (WGS) entry which is preliminary data.</text>
</comment>
<organism evidence="2 3">
    <name type="scientific">Colletotrichum paranaense</name>
    <dbReference type="NCBI Taxonomy" id="1914294"/>
    <lineage>
        <taxon>Eukaryota</taxon>
        <taxon>Fungi</taxon>
        <taxon>Dikarya</taxon>
        <taxon>Ascomycota</taxon>
        <taxon>Pezizomycotina</taxon>
        <taxon>Sordariomycetes</taxon>
        <taxon>Hypocreomycetidae</taxon>
        <taxon>Glomerellales</taxon>
        <taxon>Glomerellaceae</taxon>
        <taxon>Colletotrichum</taxon>
        <taxon>Colletotrichum acutatum species complex</taxon>
    </lineage>
</organism>
<keyword evidence="3" id="KW-1185">Reference proteome</keyword>
<accession>A0ABQ9T747</accession>
<dbReference type="RefSeq" id="XP_060356095.1">
    <property type="nucleotide sequence ID" value="XM_060485238.1"/>
</dbReference>
<reference evidence="2 3" key="1">
    <citation type="submission" date="2016-10" db="EMBL/GenBank/DDBJ databases">
        <title>The genome sequence of Colletotrichum fioriniae PJ7.</title>
        <authorList>
            <person name="Baroncelli R."/>
        </authorList>
    </citation>
    <scope>NUCLEOTIDE SEQUENCE [LARGE SCALE GENOMIC DNA]</scope>
    <source>
        <strain evidence="2 3">IMI 384185</strain>
    </source>
</reference>
<name>A0ABQ9T747_9PEZI</name>
<evidence type="ECO:0008006" key="4">
    <source>
        <dbReference type="Google" id="ProtNLM"/>
    </source>
</evidence>
<keyword evidence="1" id="KW-0175">Coiled coil</keyword>
<sequence>MAEALGLAASVIAVVDITTKVGSATFKLMKLWAEVKEVPQMLLEKAERIKDLEDFLLDAEDYIKNSPLPQAFWNTNHRLRQHIEKVRRALDDVQDMVDDLQTKLISRKHGFRIKLLSSSKVVFRKDELKALDRKLEAALYLFSIAQMQWIMAMSAFRTSLSTEEWSGGGTASNAMQAEKINNAPVSTPPVLFYICSPASVVPTFRFVFGKNDNFQFSIQAPSWLTGSVYSVMAQKSYQGWQFNLRAYEVVKYFSNELLECIGIDDPSGMFRVLSQHNMTPFVRNSCGKSLFELTGPNCLKFAVEYRSLDVVKALLERGFAYLLRDQLSSQASVAFLLYELGSMTISPRRYDLEPTFQKLFLEVFLDDYLDDPARIFWLFSYGIGYHSFQMILKRYSIKYESFPLAQRLQHLRFVVATCSWETHEVCFILTETKNDDTWASTLVSSRSMNGLALFHSCAIGMASNFVARNRHPNPDQWAETRQSWVKLLRDGIKLDRQSLYHIDSTLNWSGNGAMSSPLCSIINSIVDSRPSDLSTARQVLESLMAALAEWISIISSSDVELLDYGREESRMYKRGLTSVWQRWAPWHGDTIGTTRLSLIGITYGSCPNHWSLWWSDDYEDYAGEFWTMVQDVVGKVPGAWVDESWSPVEYDREEWDRWQAWEKEEPTPLIWTEYRRTQPPI</sequence>
<protein>
    <recommendedName>
        <fullName evidence="4">NACHT-NTPase and P-loop NTPases N-terminal domain-containing protein</fullName>
    </recommendedName>
</protein>
<gene>
    <name evidence="2" type="ORF">CPAR01_00948</name>
</gene>
<dbReference type="Proteomes" id="UP001241169">
    <property type="component" value="Unassembled WGS sequence"/>
</dbReference>
<proteinExistence type="predicted"/>
<evidence type="ECO:0000313" key="2">
    <source>
        <dbReference type="EMBL" id="KAK1546981.1"/>
    </source>
</evidence>